<dbReference type="EMBL" id="JAPDRP010000029">
    <property type="protein sequence ID" value="KAJ9634925.1"/>
    <property type="molecule type" value="Genomic_DNA"/>
</dbReference>
<evidence type="ECO:0000313" key="2">
    <source>
        <dbReference type="Proteomes" id="UP001172680"/>
    </source>
</evidence>
<name>A0ACC2YI66_9PEZI</name>
<accession>A0ACC2YI66</accession>
<comment type="caution">
    <text evidence="1">The sequence shown here is derived from an EMBL/GenBank/DDBJ whole genome shotgun (WGS) entry which is preliminary data.</text>
</comment>
<reference evidence="1" key="1">
    <citation type="submission" date="2022-10" db="EMBL/GenBank/DDBJ databases">
        <title>Culturing micro-colonial fungi from biological soil crusts in the Mojave desert and describing Neophaeococcomyces mojavensis, and introducing the new genera and species Taxawa tesnikishii.</title>
        <authorList>
            <person name="Kurbessoian T."/>
            <person name="Stajich J.E."/>
        </authorList>
    </citation>
    <scope>NUCLEOTIDE SEQUENCE</scope>
    <source>
        <strain evidence="1">JES_115</strain>
    </source>
</reference>
<evidence type="ECO:0000313" key="1">
    <source>
        <dbReference type="EMBL" id="KAJ9634925.1"/>
    </source>
</evidence>
<keyword evidence="2" id="KW-1185">Reference proteome</keyword>
<organism evidence="1 2">
    <name type="scientific">Coniosporium tulheliwenetii</name>
    <dbReference type="NCBI Taxonomy" id="3383036"/>
    <lineage>
        <taxon>Eukaryota</taxon>
        <taxon>Fungi</taxon>
        <taxon>Dikarya</taxon>
        <taxon>Ascomycota</taxon>
        <taxon>Pezizomycotina</taxon>
        <taxon>Dothideomycetes</taxon>
        <taxon>Dothideomycetes incertae sedis</taxon>
        <taxon>Coniosporium</taxon>
    </lineage>
</organism>
<gene>
    <name evidence="1" type="ORF">H2199_008789</name>
</gene>
<protein>
    <submittedName>
        <fullName evidence="1">Uncharacterized protein</fullName>
    </submittedName>
</protein>
<proteinExistence type="predicted"/>
<dbReference type="Proteomes" id="UP001172680">
    <property type="component" value="Unassembled WGS sequence"/>
</dbReference>
<sequence>MSTRRGSVGSDEDISGTKIAPLDSEIKRGVPKDTSEHGVAGYNEDIDLARIAPLGGKGKYQHPMPHADTQGVTGRDEVLEGAKIPPMDAMMHKVAGHPKSEGIDDEEVDAARAAPLGKVREEML</sequence>